<protein>
    <submittedName>
        <fullName evidence="1">Uncharacterized protein</fullName>
    </submittedName>
</protein>
<dbReference type="Gramene" id="AET6Gv20140300.4">
    <property type="protein sequence ID" value="AET6Gv20140300.4"/>
    <property type="gene ID" value="AET6Gv20140300"/>
</dbReference>
<reference evidence="2" key="2">
    <citation type="journal article" date="2017" name="Nat. Plants">
        <title>The Aegilops tauschii genome reveals multiple impacts of transposons.</title>
        <authorList>
            <person name="Zhao G."/>
            <person name="Zou C."/>
            <person name="Li K."/>
            <person name="Wang K."/>
            <person name="Li T."/>
            <person name="Gao L."/>
            <person name="Zhang X."/>
            <person name="Wang H."/>
            <person name="Yang Z."/>
            <person name="Liu X."/>
            <person name="Jiang W."/>
            <person name="Mao L."/>
            <person name="Kong X."/>
            <person name="Jiao Y."/>
            <person name="Jia J."/>
        </authorList>
    </citation>
    <scope>NUCLEOTIDE SEQUENCE [LARGE SCALE GENOMIC DNA]</scope>
    <source>
        <strain evidence="2">cv. AL8/78</strain>
    </source>
</reference>
<reference evidence="1" key="4">
    <citation type="submission" date="2019-03" db="UniProtKB">
        <authorList>
            <consortium name="EnsemblPlants"/>
        </authorList>
    </citation>
    <scope>IDENTIFICATION</scope>
</reference>
<sequence length="66" mass="7193">MKQDACYNQRGCSSIDHGLPSSFEFSSCLFLPTLMKLLQVLCGNKTDCSTCRSLHAYSSLVSRAAA</sequence>
<proteinExistence type="predicted"/>
<reference evidence="1" key="5">
    <citation type="journal article" date="2021" name="G3 (Bethesda)">
        <title>Aegilops tauschii genome assembly Aet v5.0 features greater sequence contiguity and improved annotation.</title>
        <authorList>
            <person name="Wang L."/>
            <person name="Zhu T."/>
            <person name="Rodriguez J.C."/>
            <person name="Deal K.R."/>
            <person name="Dubcovsky J."/>
            <person name="McGuire P.E."/>
            <person name="Lux T."/>
            <person name="Spannagl M."/>
            <person name="Mayer K.F.X."/>
            <person name="Baldrich P."/>
            <person name="Meyers B.C."/>
            <person name="Huo N."/>
            <person name="Gu Y.Q."/>
            <person name="Zhou H."/>
            <person name="Devos K.M."/>
            <person name="Bennetzen J.L."/>
            <person name="Unver T."/>
            <person name="Budak H."/>
            <person name="Gulick P.J."/>
            <person name="Galiba G."/>
            <person name="Kalapos B."/>
            <person name="Nelson D.R."/>
            <person name="Li P."/>
            <person name="You F.M."/>
            <person name="Luo M.C."/>
            <person name="Dvorak J."/>
        </authorList>
    </citation>
    <scope>NUCLEOTIDE SEQUENCE [LARGE SCALE GENOMIC DNA]</scope>
    <source>
        <strain evidence="1">cv. AL8/78</strain>
    </source>
</reference>
<dbReference type="EnsemblPlants" id="AET6Gv20140300.4">
    <property type="protein sequence ID" value="AET6Gv20140300.4"/>
    <property type="gene ID" value="AET6Gv20140300"/>
</dbReference>
<accession>A0A453MXY0</accession>
<evidence type="ECO:0000313" key="2">
    <source>
        <dbReference type="Proteomes" id="UP000015105"/>
    </source>
</evidence>
<reference evidence="1" key="3">
    <citation type="journal article" date="2017" name="Nature">
        <title>Genome sequence of the progenitor of the wheat D genome Aegilops tauschii.</title>
        <authorList>
            <person name="Luo M.C."/>
            <person name="Gu Y.Q."/>
            <person name="Puiu D."/>
            <person name="Wang H."/>
            <person name="Twardziok S.O."/>
            <person name="Deal K.R."/>
            <person name="Huo N."/>
            <person name="Zhu T."/>
            <person name="Wang L."/>
            <person name="Wang Y."/>
            <person name="McGuire P.E."/>
            <person name="Liu S."/>
            <person name="Long H."/>
            <person name="Ramasamy R.K."/>
            <person name="Rodriguez J.C."/>
            <person name="Van S.L."/>
            <person name="Yuan L."/>
            <person name="Wang Z."/>
            <person name="Xia Z."/>
            <person name="Xiao L."/>
            <person name="Anderson O.D."/>
            <person name="Ouyang S."/>
            <person name="Liang Y."/>
            <person name="Zimin A.V."/>
            <person name="Pertea G."/>
            <person name="Qi P."/>
            <person name="Bennetzen J.L."/>
            <person name="Dai X."/>
            <person name="Dawson M.W."/>
            <person name="Muller H.G."/>
            <person name="Kugler K."/>
            <person name="Rivarola-Duarte L."/>
            <person name="Spannagl M."/>
            <person name="Mayer K.F.X."/>
            <person name="Lu F.H."/>
            <person name="Bevan M.W."/>
            <person name="Leroy P."/>
            <person name="Li P."/>
            <person name="You F.M."/>
            <person name="Sun Q."/>
            <person name="Liu Z."/>
            <person name="Lyons E."/>
            <person name="Wicker T."/>
            <person name="Salzberg S.L."/>
            <person name="Devos K.M."/>
            <person name="Dvorak J."/>
        </authorList>
    </citation>
    <scope>NUCLEOTIDE SEQUENCE [LARGE SCALE GENOMIC DNA]</scope>
    <source>
        <strain evidence="1">cv. AL8/78</strain>
    </source>
</reference>
<evidence type="ECO:0000313" key="1">
    <source>
        <dbReference type="EnsemblPlants" id="AET6Gv20140300.4"/>
    </source>
</evidence>
<organism evidence="1 2">
    <name type="scientific">Aegilops tauschii subsp. strangulata</name>
    <name type="common">Goatgrass</name>
    <dbReference type="NCBI Taxonomy" id="200361"/>
    <lineage>
        <taxon>Eukaryota</taxon>
        <taxon>Viridiplantae</taxon>
        <taxon>Streptophyta</taxon>
        <taxon>Embryophyta</taxon>
        <taxon>Tracheophyta</taxon>
        <taxon>Spermatophyta</taxon>
        <taxon>Magnoliopsida</taxon>
        <taxon>Liliopsida</taxon>
        <taxon>Poales</taxon>
        <taxon>Poaceae</taxon>
        <taxon>BOP clade</taxon>
        <taxon>Pooideae</taxon>
        <taxon>Triticodae</taxon>
        <taxon>Triticeae</taxon>
        <taxon>Triticinae</taxon>
        <taxon>Aegilops</taxon>
    </lineage>
</organism>
<reference evidence="2" key="1">
    <citation type="journal article" date="2014" name="Science">
        <title>Ancient hybridizations among the ancestral genomes of bread wheat.</title>
        <authorList>
            <consortium name="International Wheat Genome Sequencing Consortium,"/>
            <person name="Marcussen T."/>
            <person name="Sandve S.R."/>
            <person name="Heier L."/>
            <person name="Spannagl M."/>
            <person name="Pfeifer M."/>
            <person name="Jakobsen K.S."/>
            <person name="Wulff B.B."/>
            <person name="Steuernagel B."/>
            <person name="Mayer K.F."/>
            <person name="Olsen O.A."/>
        </authorList>
    </citation>
    <scope>NUCLEOTIDE SEQUENCE [LARGE SCALE GENOMIC DNA]</scope>
    <source>
        <strain evidence="2">cv. AL8/78</strain>
    </source>
</reference>
<name>A0A453MXY0_AEGTS</name>
<keyword evidence="2" id="KW-1185">Reference proteome</keyword>
<dbReference type="AlphaFoldDB" id="A0A453MXY0"/>
<dbReference type="Proteomes" id="UP000015105">
    <property type="component" value="Chromosome 6D"/>
</dbReference>